<dbReference type="InterPro" id="IPR009003">
    <property type="entry name" value="Peptidase_S1_PA"/>
</dbReference>
<dbReference type="AlphaFoldDB" id="V4AE90"/>
<dbReference type="Proteomes" id="UP000030746">
    <property type="component" value="Unassembled WGS sequence"/>
</dbReference>
<protein>
    <recommendedName>
        <fullName evidence="3">Serine protease</fullName>
    </recommendedName>
</protein>
<dbReference type="SUPFAM" id="SSF50494">
    <property type="entry name" value="Trypsin-like serine proteases"/>
    <property type="match status" value="1"/>
</dbReference>
<gene>
    <name evidence="1" type="ORF">LOTGIDRAFT_163394</name>
</gene>
<sequence>MQVEIATEAVPDLTLVQTCTKNPNHARFFKFNGFRMENIPEQWRRPEILEYIKNIGIRVVRLTVKPPDREARYGSGAVYKGLGFYFVLTNDHVVENQTDVVNCTVDFFYDSEDQSQVVTSKGVQLVACSGLHDKSVFTIDTVPPKIMHITKSDDIAPWVKVFATLEDKSISESYGMLLKKWNEWYVWATVEESQRKPVVKCEIEFQAVKTERVYSTDIDNTDKMVIIKLQESTLPQVIKESSLLNTTAPWPRGNRDFIPVVIAHPHGGPKMISVGKLLAVEITDPVKPSFVYHTAETCPGSSGGLLITLGGDTLPYNGCANTIGMHREGDSQEEFRGIPIENKNLNLSMFQF</sequence>
<organism evidence="1 2">
    <name type="scientific">Lottia gigantea</name>
    <name type="common">Giant owl limpet</name>
    <dbReference type="NCBI Taxonomy" id="225164"/>
    <lineage>
        <taxon>Eukaryota</taxon>
        <taxon>Metazoa</taxon>
        <taxon>Spiralia</taxon>
        <taxon>Lophotrochozoa</taxon>
        <taxon>Mollusca</taxon>
        <taxon>Gastropoda</taxon>
        <taxon>Patellogastropoda</taxon>
        <taxon>Lottioidea</taxon>
        <taxon>Lottiidae</taxon>
        <taxon>Lottia</taxon>
    </lineage>
</organism>
<dbReference type="RefSeq" id="XP_009057724.1">
    <property type="nucleotide sequence ID" value="XM_009059476.1"/>
</dbReference>
<proteinExistence type="predicted"/>
<evidence type="ECO:0000313" key="1">
    <source>
        <dbReference type="EMBL" id="ESO91666.1"/>
    </source>
</evidence>
<dbReference type="GeneID" id="20239398"/>
<accession>V4AE90</accession>
<dbReference type="OrthoDB" id="6088152at2759"/>
<name>V4AE90_LOTGI</name>
<reference evidence="1 2" key="1">
    <citation type="journal article" date="2013" name="Nature">
        <title>Insights into bilaterian evolution from three spiralian genomes.</title>
        <authorList>
            <person name="Simakov O."/>
            <person name="Marletaz F."/>
            <person name="Cho S.J."/>
            <person name="Edsinger-Gonzales E."/>
            <person name="Havlak P."/>
            <person name="Hellsten U."/>
            <person name="Kuo D.H."/>
            <person name="Larsson T."/>
            <person name="Lv J."/>
            <person name="Arendt D."/>
            <person name="Savage R."/>
            <person name="Osoegawa K."/>
            <person name="de Jong P."/>
            <person name="Grimwood J."/>
            <person name="Chapman J.A."/>
            <person name="Shapiro H."/>
            <person name="Aerts A."/>
            <person name="Otillar R.P."/>
            <person name="Terry A.Y."/>
            <person name="Boore J.L."/>
            <person name="Grigoriev I.V."/>
            <person name="Lindberg D.R."/>
            <person name="Seaver E.C."/>
            <person name="Weisblat D.A."/>
            <person name="Putnam N.H."/>
            <person name="Rokhsar D.S."/>
        </authorList>
    </citation>
    <scope>NUCLEOTIDE SEQUENCE [LARGE SCALE GENOMIC DNA]</scope>
</reference>
<evidence type="ECO:0000313" key="2">
    <source>
        <dbReference type="Proteomes" id="UP000030746"/>
    </source>
</evidence>
<dbReference type="KEGG" id="lgi:LOTGIDRAFT_163394"/>
<dbReference type="EMBL" id="KB202237">
    <property type="protein sequence ID" value="ESO91666.1"/>
    <property type="molecule type" value="Genomic_DNA"/>
</dbReference>
<evidence type="ECO:0008006" key="3">
    <source>
        <dbReference type="Google" id="ProtNLM"/>
    </source>
</evidence>
<dbReference type="CTD" id="20239398"/>
<keyword evidence="2" id="KW-1185">Reference proteome</keyword>
<dbReference type="HOGENOM" id="CLU_045891_0_0_1"/>